<dbReference type="RefSeq" id="WP_184298958.1">
    <property type="nucleotide sequence ID" value="NZ_JACHLP010000004.1"/>
</dbReference>
<keyword evidence="3" id="KW-1185">Reference proteome</keyword>
<reference evidence="2 3" key="1">
    <citation type="submission" date="2020-08" db="EMBL/GenBank/DDBJ databases">
        <title>Functional genomics of gut bacteria from endangered species of beetles.</title>
        <authorList>
            <person name="Carlos-Shanley C."/>
        </authorList>
    </citation>
    <scope>NUCLEOTIDE SEQUENCE [LARGE SCALE GENOMIC DNA]</scope>
    <source>
        <strain evidence="2 3">S00239</strain>
    </source>
</reference>
<comment type="caution">
    <text evidence="2">The sequence shown here is derived from an EMBL/GenBank/DDBJ whole genome shotgun (WGS) entry which is preliminary data.</text>
</comment>
<organism evidence="2 3">
    <name type="scientific">Roseateles oligotrophus</name>
    <dbReference type="NCBI Taxonomy" id="1769250"/>
    <lineage>
        <taxon>Bacteria</taxon>
        <taxon>Pseudomonadati</taxon>
        <taxon>Pseudomonadota</taxon>
        <taxon>Betaproteobacteria</taxon>
        <taxon>Burkholderiales</taxon>
        <taxon>Sphaerotilaceae</taxon>
        <taxon>Roseateles</taxon>
    </lineage>
</organism>
<name>A0A840L4S8_9BURK</name>
<dbReference type="Proteomes" id="UP000562027">
    <property type="component" value="Unassembled WGS sequence"/>
</dbReference>
<dbReference type="InterPro" id="IPR014914">
    <property type="entry name" value="RES_dom"/>
</dbReference>
<proteinExistence type="predicted"/>
<accession>A0A840L4S8</accession>
<dbReference type="SMART" id="SM00953">
    <property type="entry name" value="RES"/>
    <property type="match status" value="1"/>
</dbReference>
<feature type="domain" description="RES" evidence="1">
    <location>
        <begin position="19"/>
        <end position="148"/>
    </location>
</feature>
<evidence type="ECO:0000313" key="2">
    <source>
        <dbReference type="EMBL" id="MBB4843554.1"/>
    </source>
</evidence>
<dbReference type="EMBL" id="JACHLP010000004">
    <property type="protein sequence ID" value="MBB4843554.1"/>
    <property type="molecule type" value="Genomic_DNA"/>
</dbReference>
<gene>
    <name evidence="2" type="ORF">HNP55_002077</name>
</gene>
<evidence type="ECO:0000313" key="3">
    <source>
        <dbReference type="Proteomes" id="UP000562027"/>
    </source>
</evidence>
<sequence length="158" mass="17230">MTVHLWRIASDTPQWTADDLAGKGAASKGSRWNHPGEHLTYAATSVALAAWETRAHFGKGAGKLPWNRFLVRIDVPDAVWAARQVLTRPPTVGWDAIPEGLVSRNLGSAWLRLAATALLAVPSVIIAEEDNILINPAHADSAGITATKIRRFVYDYRV</sequence>
<dbReference type="AlphaFoldDB" id="A0A840L4S8"/>
<dbReference type="Pfam" id="PF08808">
    <property type="entry name" value="RES"/>
    <property type="match status" value="1"/>
</dbReference>
<protein>
    <submittedName>
        <fullName evidence="2">RES domain-containing protein</fullName>
    </submittedName>
</protein>
<evidence type="ECO:0000259" key="1">
    <source>
        <dbReference type="SMART" id="SM00953"/>
    </source>
</evidence>